<accession>A0A926HUC3</accession>
<dbReference type="InterPro" id="IPR000515">
    <property type="entry name" value="MetI-like"/>
</dbReference>
<organism evidence="8 9">
    <name type="scientific">Feifania hominis</name>
    <dbReference type="NCBI Taxonomy" id="2763660"/>
    <lineage>
        <taxon>Bacteria</taxon>
        <taxon>Bacillati</taxon>
        <taxon>Bacillota</taxon>
        <taxon>Clostridia</taxon>
        <taxon>Eubacteriales</taxon>
        <taxon>Feifaniaceae</taxon>
        <taxon>Feifania</taxon>
    </lineage>
</organism>
<sequence>MEWYRIWEHLYIVLVATGFTVIVGLLLGFVSYWNGVARRIILWSVDILQTVPALAMLGVIMTVFGGSKTTVIIGLVLYSLLPVVRNTYVGLSGVSPAVREAALGMGMSRTYRLFRVELPIAFPVIFTGIRISTVTAIGVAVFGTFVGGGGLGQVIYRGIHTQNMGMILFGTVSLMVMAVAIDGLMSLMEKRLYKHQM</sequence>
<dbReference type="SUPFAM" id="SSF161098">
    <property type="entry name" value="MetI-like"/>
    <property type="match status" value="1"/>
</dbReference>
<feature type="transmembrane region" description="Helical" evidence="6">
    <location>
        <begin position="12"/>
        <end position="33"/>
    </location>
</feature>
<dbReference type="Gene3D" id="1.10.3720.10">
    <property type="entry name" value="MetI-like"/>
    <property type="match status" value="1"/>
</dbReference>
<keyword evidence="9" id="KW-1185">Reference proteome</keyword>
<feature type="transmembrane region" description="Helical" evidence="6">
    <location>
        <begin position="166"/>
        <end position="187"/>
    </location>
</feature>
<evidence type="ECO:0000256" key="4">
    <source>
        <dbReference type="ARBA" id="ARBA00022989"/>
    </source>
</evidence>
<comment type="subcellular location">
    <subcellularLocation>
        <location evidence="6">Cell membrane</location>
        <topology evidence="6">Multi-pass membrane protein</topology>
    </subcellularLocation>
    <subcellularLocation>
        <location evidence="1">Membrane</location>
        <topology evidence="1">Multi-pass membrane protein</topology>
    </subcellularLocation>
</comment>
<feature type="domain" description="ABC transmembrane type-1" evidence="7">
    <location>
        <begin position="6"/>
        <end position="185"/>
    </location>
</feature>
<dbReference type="CDD" id="cd06261">
    <property type="entry name" value="TM_PBP2"/>
    <property type="match status" value="1"/>
</dbReference>
<evidence type="ECO:0000256" key="2">
    <source>
        <dbReference type="ARBA" id="ARBA00022448"/>
    </source>
</evidence>
<dbReference type="RefSeq" id="WP_249299112.1">
    <property type="nucleotide sequence ID" value="NZ_JACRSP010000001.1"/>
</dbReference>
<evidence type="ECO:0000256" key="1">
    <source>
        <dbReference type="ARBA" id="ARBA00004141"/>
    </source>
</evidence>
<feature type="transmembrane region" description="Helical" evidence="6">
    <location>
        <begin position="118"/>
        <end position="146"/>
    </location>
</feature>
<keyword evidence="2 6" id="KW-0813">Transport</keyword>
<evidence type="ECO:0000256" key="5">
    <source>
        <dbReference type="ARBA" id="ARBA00023136"/>
    </source>
</evidence>
<evidence type="ECO:0000256" key="3">
    <source>
        <dbReference type="ARBA" id="ARBA00022692"/>
    </source>
</evidence>
<dbReference type="Pfam" id="PF00528">
    <property type="entry name" value="BPD_transp_1"/>
    <property type="match status" value="1"/>
</dbReference>
<dbReference type="GO" id="GO:0055085">
    <property type="term" value="P:transmembrane transport"/>
    <property type="evidence" value="ECO:0007669"/>
    <property type="project" value="InterPro"/>
</dbReference>
<dbReference type="FunFam" id="1.10.3720.10:FF:000001">
    <property type="entry name" value="Glycine betaine ABC transporter, permease"/>
    <property type="match status" value="1"/>
</dbReference>
<dbReference type="PANTHER" id="PTHR30177">
    <property type="entry name" value="GLYCINE BETAINE/L-PROLINE TRANSPORT SYSTEM PERMEASE PROTEIN PROW"/>
    <property type="match status" value="1"/>
</dbReference>
<dbReference type="InterPro" id="IPR051204">
    <property type="entry name" value="ABC_transp_perm/SBD"/>
</dbReference>
<keyword evidence="4 6" id="KW-1133">Transmembrane helix</keyword>
<dbReference type="AlphaFoldDB" id="A0A926HUC3"/>
<comment type="similarity">
    <text evidence="6">Belongs to the binding-protein-dependent transport system permease family.</text>
</comment>
<comment type="caution">
    <text evidence="8">The sequence shown here is derived from an EMBL/GenBank/DDBJ whole genome shotgun (WGS) entry which is preliminary data.</text>
</comment>
<evidence type="ECO:0000313" key="8">
    <source>
        <dbReference type="EMBL" id="MBC8535401.1"/>
    </source>
</evidence>
<gene>
    <name evidence="8" type="ORF">H8695_01655</name>
</gene>
<dbReference type="GO" id="GO:0005886">
    <property type="term" value="C:plasma membrane"/>
    <property type="evidence" value="ECO:0007669"/>
    <property type="project" value="UniProtKB-SubCell"/>
</dbReference>
<dbReference type="GO" id="GO:0031460">
    <property type="term" value="P:glycine betaine transport"/>
    <property type="evidence" value="ECO:0007669"/>
    <property type="project" value="TreeGrafter"/>
</dbReference>
<evidence type="ECO:0000256" key="6">
    <source>
        <dbReference type="RuleBase" id="RU363032"/>
    </source>
</evidence>
<dbReference type="InterPro" id="IPR035906">
    <property type="entry name" value="MetI-like_sf"/>
</dbReference>
<name>A0A926HUC3_9FIRM</name>
<dbReference type="PANTHER" id="PTHR30177:SF4">
    <property type="entry name" value="OSMOPROTECTANT IMPORT PERMEASE PROTEIN OSMW"/>
    <property type="match status" value="1"/>
</dbReference>
<keyword evidence="5 6" id="KW-0472">Membrane</keyword>
<dbReference type="PROSITE" id="PS50928">
    <property type="entry name" value="ABC_TM1"/>
    <property type="match status" value="1"/>
</dbReference>
<reference evidence="8" key="1">
    <citation type="submission" date="2020-08" db="EMBL/GenBank/DDBJ databases">
        <title>Genome public.</title>
        <authorList>
            <person name="Liu C."/>
            <person name="Sun Q."/>
        </authorList>
    </citation>
    <scope>NUCLEOTIDE SEQUENCE</scope>
    <source>
        <strain evidence="8">BX7</strain>
    </source>
</reference>
<evidence type="ECO:0000313" key="9">
    <source>
        <dbReference type="Proteomes" id="UP000620366"/>
    </source>
</evidence>
<evidence type="ECO:0000259" key="7">
    <source>
        <dbReference type="PROSITE" id="PS50928"/>
    </source>
</evidence>
<dbReference type="EMBL" id="JACRSP010000001">
    <property type="protein sequence ID" value="MBC8535401.1"/>
    <property type="molecule type" value="Genomic_DNA"/>
</dbReference>
<dbReference type="Proteomes" id="UP000620366">
    <property type="component" value="Unassembled WGS sequence"/>
</dbReference>
<proteinExistence type="inferred from homology"/>
<keyword evidence="3 6" id="KW-0812">Transmembrane</keyword>
<protein>
    <submittedName>
        <fullName evidence="8">ABC transporter permease</fullName>
    </submittedName>
</protein>